<dbReference type="OrthoDB" id="7161066at2"/>
<accession>A0A1H8I8W6</accession>
<dbReference type="EMBL" id="FOCF01000009">
    <property type="protein sequence ID" value="SEN64814.1"/>
    <property type="molecule type" value="Genomic_DNA"/>
</dbReference>
<dbReference type="GO" id="GO:0003677">
    <property type="term" value="F:DNA binding"/>
    <property type="evidence" value="ECO:0007669"/>
    <property type="project" value="UniProtKB-UniRule"/>
</dbReference>
<reference evidence="4" key="1">
    <citation type="submission" date="2016-10" db="EMBL/GenBank/DDBJ databases">
        <authorList>
            <person name="Varghese N."/>
            <person name="Submissions S."/>
        </authorList>
    </citation>
    <scope>NUCLEOTIDE SEQUENCE [LARGE SCALE GENOMIC DNA]</scope>
    <source>
        <strain evidence="4">S6-262</strain>
    </source>
</reference>
<keyword evidence="1" id="KW-0238">DNA-binding</keyword>
<dbReference type="Pfam" id="PF04014">
    <property type="entry name" value="MazE_antitoxin"/>
    <property type="match status" value="1"/>
</dbReference>
<dbReference type="InterPro" id="IPR037914">
    <property type="entry name" value="SpoVT-AbrB_sf"/>
</dbReference>
<dbReference type="Gene3D" id="2.10.260.10">
    <property type="match status" value="1"/>
</dbReference>
<dbReference type="NCBIfam" id="TIGR01439">
    <property type="entry name" value="lp_hng_hel_AbrB"/>
    <property type="match status" value="1"/>
</dbReference>
<dbReference type="SUPFAM" id="SSF89447">
    <property type="entry name" value="AbrB/MazE/MraZ-like"/>
    <property type="match status" value="1"/>
</dbReference>
<evidence type="ECO:0000313" key="3">
    <source>
        <dbReference type="EMBL" id="SEN64814.1"/>
    </source>
</evidence>
<evidence type="ECO:0000256" key="1">
    <source>
        <dbReference type="PROSITE-ProRule" id="PRU01076"/>
    </source>
</evidence>
<dbReference type="InterPro" id="IPR007159">
    <property type="entry name" value="SpoVT-AbrB_dom"/>
</dbReference>
<feature type="domain" description="SpoVT-AbrB" evidence="2">
    <location>
        <begin position="3"/>
        <end position="48"/>
    </location>
</feature>
<evidence type="ECO:0000313" key="4">
    <source>
        <dbReference type="Proteomes" id="UP000199206"/>
    </source>
</evidence>
<evidence type="ECO:0000259" key="2">
    <source>
        <dbReference type="PROSITE" id="PS51740"/>
    </source>
</evidence>
<organism evidence="3 4">
    <name type="scientific">Sphingomonas gellani</name>
    <dbReference type="NCBI Taxonomy" id="1166340"/>
    <lineage>
        <taxon>Bacteria</taxon>
        <taxon>Pseudomonadati</taxon>
        <taxon>Pseudomonadota</taxon>
        <taxon>Alphaproteobacteria</taxon>
        <taxon>Sphingomonadales</taxon>
        <taxon>Sphingomonadaceae</taxon>
        <taxon>Sphingomonas</taxon>
    </lineage>
</organism>
<name>A0A1H8I8W6_9SPHN</name>
<protein>
    <submittedName>
        <fullName evidence="3">Looped-hinge helix DNA binding domain-containing protein, AbrB family</fullName>
    </submittedName>
</protein>
<dbReference type="SMART" id="SM00966">
    <property type="entry name" value="SpoVT_AbrB"/>
    <property type="match status" value="1"/>
</dbReference>
<dbReference type="Proteomes" id="UP000199206">
    <property type="component" value="Unassembled WGS sequence"/>
</dbReference>
<keyword evidence="4" id="KW-1185">Reference proteome</keyword>
<sequence length="82" mass="9099">MGVVRGKIIGGGRVALPADIRRAMGLSEGDTVHFELDGEELRVRSARTALKRIQDRLRPYGIETLRASDELIAERREAAARE</sequence>
<gene>
    <name evidence="3" type="ORF">SAMN05192583_3247</name>
</gene>
<dbReference type="PROSITE" id="PS51740">
    <property type="entry name" value="SPOVT_ABRB"/>
    <property type="match status" value="1"/>
</dbReference>
<dbReference type="STRING" id="1166340.SAMN05192583_3247"/>
<dbReference type="RefSeq" id="WP_093666754.1">
    <property type="nucleotide sequence ID" value="NZ_FOCF01000009.1"/>
</dbReference>
<proteinExistence type="predicted"/>
<dbReference type="AlphaFoldDB" id="A0A1H8I8W6"/>